<name>A0A061S5I2_9CHLO</name>
<dbReference type="PANTHER" id="PTHR10900:SF77">
    <property type="entry name" value="FI19380P1"/>
    <property type="match status" value="1"/>
</dbReference>
<organism evidence="4">
    <name type="scientific">Tetraselmis sp. GSL018</name>
    <dbReference type="NCBI Taxonomy" id="582737"/>
    <lineage>
        <taxon>Eukaryota</taxon>
        <taxon>Viridiplantae</taxon>
        <taxon>Chlorophyta</taxon>
        <taxon>core chlorophytes</taxon>
        <taxon>Chlorodendrophyceae</taxon>
        <taxon>Chlorodendrales</taxon>
        <taxon>Chlorodendraceae</taxon>
        <taxon>Tetraselmis</taxon>
    </lineage>
</organism>
<proteinExistence type="predicted"/>
<dbReference type="InterPro" id="IPR050904">
    <property type="entry name" value="Adhesion/Biosynth-related"/>
</dbReference>
<sequence>MAAETRLFLVAILLCYAYAQEVIIWTGNVTRNIPNSLVLNSVLAAEALNTVLPWDRYTFFAPTNLAFTAAAANLRLVSTELVSHEKLPTILRDHIVSEKLENKDLIEGKVLKTLSGNSLNVSRSSEQVVLTGLMNSVAVVIPDINVKNGVLHMVDGFLFSDEASNGEAEGGHLRLGKTLGTQDSSSTAGENGSPAASPSSFLAGAATAVLLLLGALI</sequence>
<feature type="compositionally biased region" description="Polar residues" evidence="1">
    <location>
        <begin position="179"/>
        <end position="197"/>
    </location>
</feature>
<dbReference type="SUPFAM" id="SSF82153">
    <property type="entry name" value="FAS1 domain"/>
    <property type="match status" value="1"/>
</dbReference>
<evidence type="ECO:0000256" key="2">
    <source>
        <dbReference type="SAM" id="SignalP"/>
    </source>
</evidence>
<keyword evidence="2" id="KW-0732">Signal</keyword>
<gene>
    <name evidence="4" type="ORF">TSPGSL018_12528</name>
</gene>
<dbReference type="Gene3D" id="2.30.180.10">
    <property type="entry name" value="FAS1 domain"/>
    <property type="match status" value="1"/>
</dbReference>
<evidence type="ECO:0000259" key="3">
    <source>
        <dbReference type="PROSITE" id="PS50213"/>
    </source>
</evidence>
<dbReference type="InterPro" id="IPR036378">
    <property type="entry name" value="FAS1_dom_sf"/>
</dbReference>
<dbReference type="PROSITE" id="PS50213">
    <property type="entry name" value="FAS1"/>
    <property type="match status" value="1"/>
</dbReference>
<dbReference type="InterPro" id="IPR000782">
    <property type="entry name" value="FAS1_domain"/>
</dbReference>
<feature type="chain" id="PRO_5001610132" description="FAS1 domain-containing protein" evidence="2">
    <location>
        <begin position="20"/>
        <end position="217"/>
    </location>
</feature>
<dbReference type="PANTHER" id="PTHR10900">
    <property type="entry name" value="PERIOSTIN-RELATED"/>
    <property type="match status" value="1"/>
</dbReference>
<evidence type="ECO:0000256" key="1">
    <source>
        <dbReference type="SAM" id="MobiDB-lite"/>
    </source>
</evidence>
<dbReference type="EMBL" id="GBEZ01005841">
    <property type="protein sequence ID" value="JAC79513.1"/>
    <property type="molecule type" value="Transcribed_RNA"/>
</dbReference>
<accession>A0A061S5I2</accession>
<feature type="signal peptide" evidence="2">
    <location>
        <begin position="1"/>
        <end position="19"/>
    </location>
</feature>
<feature type="domain" description="FAS1" evidence="3">
    <location>
        <begin position="1"/>
        <end position="158"/>
    </location>
</feature>
<reference evidence="4" key="1">
    <citation type="submission" date="2014-05" db="EMBL/GenBank/DDBJ databases">
        <title>The transcriptome of the halophilic microalga Tetraselmis sp. GSL018 isolated from the Great Salt Lake, Utah.</title>
        <authorList>
            <person name="Jinkerson R.E."/>
            <person name="D'Adamo S."/>
            <person name="Posewitz M.C."/>
        </authorList>
    </citation>
    <scope>NUCLEOTIDE SEQUENCE</scope>
    <source>
        <strain evidence="4">GSL018</strain>
    </source>
</reference>
<dbReference type="AlphaFoldDB" id="A0A061S5I2"/>
<protein>
    <recommendedName>
        <fullName evidence="3">FAS1 domain-containing protein</fullName>
    </recommendedName>
</protein>
<evidence type="ECO:0000313" key="4">
    <source>
        <dbReference type="EMBL" id="JAC79513.1"/>
    </source>
</evidence>
<feature type="region of interest" description="Disordered" evidence="1">
    <location>
        <begin position="169"/>
        <end position="197"/>
    </location>
</feature>
<dbReference type="SMART" id="SM00554">
    <property type="entry name" value="FAS1"/>
    <property type="match status" value="1"/>
</dbReference>
<dbReference type="Pfam" id="PF02469">
    <property type="entry name" value="Fasciclin"/>
    <property type="match status" value="1"/>
</dbReference>